<dbReference type="GO" id="GO:0032259">
    <property type="term" value="P:methylation"/>
    <property type="evidence" value="ECO:0007669"/>
    <property type="project" value="UniProtKB-KW"/>
</dbReference>
<evidence type="ECO:0000313" key="5">
    <source>
        <dbReference type="EMBL" id="GMT16720.1"/>
    </source>
</evidence>
<dbReference type="Proteomes" id="UP001432322">
    <property type="component" value="Unassembled WGS sequence"/>
</dbReference>
<feature type="non-terminal residue" evidence="5">
    <location>
        <position position="195"/>
    </location>
</feature>
<evidence type="ECO:0000256" key="2">
    <source>
        <dbReference type="ARBA" id="ARBA00022490"/>
    </source>
</evidence>
<gene>
    <name evidence="5" type="ORF">PFISCL1PPCAC_8017</name>
</gene>
<dbReference type="InterPro" id="IPR041370">
    <property type="entry name" value="Mlase_EEF1AKMT1/ZCCHC4"/>
</dbReference>
<dbReference type="InterPro" id="IPR002052">
    <property type="entry name" value="DNA_methylase_N6_adenine_CS"/>
</dbReference>
<keyword evidence="6" id="KW-1185">Reference proteome</keyword>
<dbReference type="GO" id="GO:0005737">
    <property type="term" value="C:cytoplasm"/>
    <property type="evidence" value="ECO:0007669"/>
    <property type="project" value="UniProtKB-SubCell"/>
</dbReference>
<proteinExistence type="predicted"/>
<comment type="subcellular location">
    <subcellularLocation>
        <location evidence="1">Cytoplasm</location>
    </subcellularLocation>
</comment>
<evidence type="ECO:0000313" key="6">
    <source>
        <dbReference type="Proteomes" id="UP001432322"/>
    </source>
</evidence>
<reference evidence="5" key="1">
    <citation type="submission" date="2023-10" db="EMBL/GenBank/DDBJ databases">
        <title>Genome assembly of Pristionchus species.</title>
        <authorList>
            <person name="Yoshida K."/>
            <person name="Sommer R.J."/>
        </authorList>
    </citation>
    <scope>NUCLEOTIDE SEQUENCE</scope>
    <source>
        <strain evidence="5">RS5133</strain>
    </source>
</reference>
<dbReference type="EMBL" id="BTSY01000002">
    <property type="protein sequence ID" value="GMT16720.1"/>
    <property type="molecule type" value="Genomic_DNA"/>
</dbReference>
<protein>
    <recommendedName>
        <fullName evidence="7">N6-adenine methyltransferase</fullName>
    </recommendedName>
</protein>
<dbReference type="PANTHER" id="PTHR13200:SF0">
    <property type="entry name" value="EEF1A LYSINE METHYLTRANSFERASE 1"/>
    <property type="match status" value="1"/>
</dbReference>
<evidence type="ECO:0008006" key="7">
    <source>
        <dbReference type="Google" id="ProtNLM"/>
    </source>
</evidence>
<sequence length="195" mass="22896">PSSSLHCFDLSFPERRENQQYFYSRSTARLLIDAVLDFFHHDHERVEREFACVCAPSIAEILYREYSISVHLFDIDTRFSFLPLFTPFDLLSPPPPSSSPFSLIVFDPPYFGVPISTMRTSLSLLSSSNTRYLIGFLRRDEHLLLNEWPGLSLTNTQLEYDRVRESRWPNYGLYSNCDLHGIRRVKDKKKEHKKK</sequence>
<dbReference type="InterPro" id="IPR019369">
    <property type="entry name" value="Efm5/EEF1AKMT1"/>
</dbReference>
<dbReference type="PANTHER" id="PTHR13200">
    <property type="entry name" value="EEF1A LYSINE METHYLTRANSFERASE 1"/>
    <property type="match status" value="1"/>
</dbReference>
<evidence type="ECO:0000256" key="4">
    <source>
        <dbReference type="ARBA" id="ARBA00022679"/>
    </source>
</evidence>
<evidence type="ECO:0000256" key="3">
    <source>
        <dbReference type="ARBA" id="ARBA00022603"/>
    </source>
</evidence>
<accession>A0AAV5VDR1</accession>
<keyword evidence="2" id="KW-0963">Cytoplasm</keyword>
<dbReference type="GO" id="GO:0016279">
    <property type="term" value="F:protein-lysine N-methyltransferase activity"/>
    <property type="evidence" value="ECO:0007669"/>
    <property type="project" value="InterPro"/>
</dbReference>
<keyword evidence="4" id="KW-0808">Transferase</keyword>
<keyword evidence="3" id="KW-0489">Methyltransferase</keyword>
<comment type="caution">
    <text evidence="5">The sequence shown here is derived from an EMBL/GenBank/DDBJ whole genome shotgun (WGS) entry which is preliminary data.</text>
</comment>
<name>A0AAV5VDR1_9BILA</name>
<evidence type="ECO:0000256" key="1">
    <source>
        <dbReference type="ARBA" id="ARBA00004496"/>
    </source>
</evidence>
<dbReference type="AlphaFoldDB" id="A0AAV5VDR1"/>
<feature type="non-terminal residue" evidence="5">
    <location>
        <position position="1"/>
    </location>
</feature>
<dbReference type="PROSITE" id="PS00092">
    <property type="entry name" value="N6_MTASE"/>
    <property type="match status" value="1"/>
</dbReference>
<dbReference type="Pfam" id="PF10237">
    <property type="entry name" value="N6-adenineMlase"/>
    <property type="match status" value="1"/>
</dbReference>
<dbReference type="GO" id="GO:0003676">
    <property type="term" value="F:nucleic acid binding"/>
    <property type="evidence" value="ECO:0007669"/>
    <property type="project" value="InterPro"/>
</dbReference>
<organism evidence="5 6">
    <name type="scientific">Pristionchus fissidentatus</name>
    <dbReference type="NCBI Taxonomy" id="1538716"/>
    <lineage>
        <taxon>Eukaryota</taxon>
        <taxon>Metazoa</taxon>
        <taxon>Ecdysozoa</taxon>
        <taxon>Nematoda</taxon>
        <taxon>Chromadorea</taxon>
        <taxon>Rhabditida</taxon>
        <taxon>Rhabditina</taxon>
        <taxon>Diplogasteromorpha</taxon>
        <taxon>Diplogasteroidea</taxon>
        <taxon>Neodiplogasteridae</taxon>
        <taxon>Pristionchus</taxon>
    </lineage>
</organism>